<evidence type="ECO:0000256" key="5">
    <source>
        <dbReference type="ARBA" id="ARBA00022679"/>
    </source>
</evidence>
<feature type="compositionally biased region" description="Polar residues" evidence="10">
    <location>
        <begin position="307"/>
        <end position="320"/>
    </location>
</feature>
<dbReference type="CDD" id="cd01743">
    <property type="entry name" value="GATase1_Anthranilate_Synthase"/>
    <property type="match status" value="1"/>
</dbReference>
<keyword evidence="6" id="KW-0289">Folate biosynthesis</keyword>
<evidence type="ECO:0000256" key="8">
    <source>
        <dbReference type="ARBA" id="ARBA00031329"/>
    </source>
</evidence>
<evidence type="ECO:0000259" key="11">
    <source>
        <dbReference type="Pfam" id="PF00117"/>
    </source>
</evidence>
<proteinExistence type="inferred from homology"/>
<feature type="region of interest" description="Disordered" evidence="10">
    <location>
        <begin position="266"/>
        <end position="323"/>
    </location>
</feature>
<dbReference type="PANTHER" id="PTHR11236">
    <property type="entry name" value="AMINOBENZOATE/ANTHRANILATE SYNTHASE"/>
    <property type="match status" value="1"/>
</dbReference>
<dbReference type="GO" id="GO:0008153">
    <property type="term" value="P:4-aminobenzoate biosynthetic process"/>
    <property type="evidence" value="ECO:0007669"/>
    <property type="project" value="TreeGrafter"/>
</dbReference>
<dbReference type="PRINTS" id="PR00097">
    <property type="entry name" value="ANTSNTHASEII"/>
</dbReference>
<accession>A0AA39R2H8</accession>
<feature type="region of interest" description="Disordered" evidence="10">
    <location>
        <begin position="826"/>
        <end position="856"/>
    </location>
</feature>
<evidence type="ECO:0000259" key="13">
    <source>
        <dbReference type="Pfam" id="PF04715"/>
    </source>
</evidence>
<feature type="domain" description="Anthranilate synthase component I N-terminal" evidence="13">
    <location>
        <begin position="343"/>
        <end position="487"/>
    </location>
</feature>
<reference evidence="14" key="1">
    <citation type="submission" date="2023-03" db="EMBL/GenBank/DDBJ databases">
        <title>Complete genome of Cladonia borealis.</title>
        <authorList>
            <person name="Park H."/>
        </authorList>
    </citation>
    <scope>NUCLEOTIDE SEQUENCE</scope>
    <source>
        <strain evidence="14">ANT050790</strain>
    </source>
</reference>
<dbReference type="Proteomes" id="UP001166286">
    <property type="component" value="Unassembled WGS sequence"/>
</dbReference>
<dbReference type="InterPro" id="IPR029062">
    <property type="entry name" value="Class_I_gatase-like"/>
</dbReference>
<dbReference type="InterPro" id="IPR006805">
    <property type="entry name" value="Anth_synth_I_N"/>
</dbReference>
<dbReference type="Gene3D" id="3.60.120.10">
    <property type="entry name" value="Anthranilate synthase"/>
    <property type="match status" value="1"/>
</dbReference>
<evidence type="ECO:0000256" key="10">
    <source>
        <dbReference type="SAM" id="MobiDB-lite"/>
    </source>
</evidence>
<dbReference type="GO" id="GO:0046656">
    <property type="term" value="P:folic acid biosynthetic process"/>
    <property type="evidence" value="ECO:0007669"/>
    <property type="project" value="UniProtKB-KW"/>
</dbReference>
<dbReference type="Pfam" id="PF00425">
    <property type="entry name" value="Chorismate_bind"/>
    <property type="match status" value="2"/>
</dbReference>
<evidence type="ECO:0000256" key="7">
    <source>
        <dbReference type="ARBA" id="ARBA00022962"/>
    </source>
</evidence>
<feature type="compositionally biased region" description="Polar residues" evidence="10">
    <location>
        <begin position="733"/>
        <end position="747"/>
    </location>
</feature>
<name>A0AA39R2H8_9LECA</name>
<evidence type="ECO:0000256" key="6">
    <source>
        <dbReference type="ARBA" id="ARBA00022909"/>
    </source>
</evidence>
<dbReference type="SUPFAM" id="SSF52317">
    <property type="entry name" value="Class I glutamine amidotransferase-like"/>
    <property type="match status" value="1"/>
</dbReference>
<dbReference type="GO" id="GO:0005737">
    <property type="term" value="C:cytoplasm"/>
    <property type="evidence" value="ECO:0007669"/>
    <property type="project" value="TreeGrafter"/>
</dbReference>
<keyword evidence="15" id="KW-1185">Reference proteome</keyword>
<dbReference type="InterPro" id="IPR006221">
    <property type="entry name" value="TrpG/PapA_dom"/>
</dbReference>
<feature type="region of interest" description="Disordered" evidence="10">
    <location>
        <begin position="731"/>
        <end position="761"/>
    </location>
</feature>
<organism evidence="14 15">
    <name type="scientific">Cladonia borealis</name>
    <dbReference type="NCBI Taxonomy" id="184061"/>
    <lineage>
        <taxon>Eukaryota</taxon>
        <taxon>Fungi</taxon>
        <taxon>Dikarya</taxon>
        <taxon>Ascomycota</taxon>
        <taxon>Pezizomycotina</taxon>
        <taxon>Lecanoromycetes</taxon>
        <taxon>OSLEUM clade</taxon>
        <taxon>Lecanoromycetidae</taxon>
        <taxon>Lecanorales</taxon>
        <taxon>Lecanorineae</taxon>
        <taxon>Cladoniaceae</taxon>
        <taxon>Cladonia</taxon>
    </lineage>
</organism>
<feature type="compositionally biased region" description="Acidic residues" evidence="10">
    <location>
        <begin position="830"/>
        <end position="849"/>
    </location>
</feature>
<feature type="compositionally biased region" description="Basic and acidic residues" evidence="10">
    <location>
        <begin position="290"/>
        <end position="305"/>
    </location>
</feature>
<evidence type="ECO:0000256" key="3">
    <source>
        <dbReference type="ARBA" id="ARBA00005970"/>
    </source>
</evidence>
<dbReference type="SUPFAM" id="SSF56322">
    <property type="entry name" value="ADC synthase"/>
    <property type="match status" value="2"/>
</dbReference>
<dbReference type="GO" id="GO:0046820">
    <property type="term" value="F:4-amino-4-deoxychorismate synthase activity"/>
    <property type="evidence" value="ECO:0007669"/>
    <property type="project" value="UniProtKB-EC"/>
</dbReference>
<dbReference type="AlphaFoldDB" id="A0AA39R2H8"/>
<evidence type="ECO:0000313" key="15">
    <source>
        <dbReference type="Proteomes" id="UP001166286"/>
    </source>
</evidence>
<keyword evidence="5" id="KW-0808">Transferase</keyword>
<dbReference type="PROSITE" id="PS51273">
    <property type="entry name" value="GATASE_TYPE_1"/>
    <property type="match status" value="1"/>
</dbReference>
<dbReference type="Gene3D" id="3.40.50.880">
    <property type="match status" value="1"/>
</dbReference>
<gene>
    <name evidence="14" type="ORF">JMJ35_004651</name>
</gene>
<comment type="caution">
    <text evidence="14">The sequence shown here is derived from an EMBL/GenBank/DDBJ whole genome shotgun (WGS) entry which is preliminary data.</text>
</comment>
<dbReference type="GO" id="GO:0000162">
    <property type="term" value="P:L-tryptophan biosynthetic process"/>
    <property type="evidence" value="ECO:0007669"/>
    <property type="project" value="TreeGrafter"/>
</dbReference>
<keyword evidence="7" id="KW-0315">Glutamine amidotransferase</keyword>
<comment type="similarity">
    <text evidence="3">In the C-terminal section; belongs to the anthranilate synthase component I family.</text>
</comment>
<evidence type="ECO:0000256" key="9">
    <source>
        <dbReference type="ARBA" id="ARBA00031904"/>
    </source>
</evidence>
<evidence type="ECO:0000256" key="2">
    <source>
        <dbReference type="ARBA" id="ARBA00005009"/>
    </source>
</evidence>
<comment type="pathway">
    <text evidence="2">Cofactor biosynthesis; tetrahydrofolate biosynthesis; 4-aminobenzoate from chorismate: step 1/2.</text>
</comment>
<protein>
    <recommendedName>
        <fullName evidence="4">aminodeoxychorismate synthase</fullName>
        <ecNumber evidence="4">2.6.1.85</ecNumber>
    </recommendedName>
    <alternativeName>
        <fullName evidence="8">Para-aminobenzoate synthase</fullName>
    </alternativeName>
    <alternativeName>
        <fullName evidence="9">p-aminobenzoic acid synthase</fullName>
    </alternativeName>
</protein>
<dbReference type="Pfam" id="PF00117">
    <property type="entry name" value="GATase"/>
    <property type="match status" value="1"/>
</dbReference>
<dbReference type="InterPro" id="IPR017926">
    <property type="entry name" value="GATASE"/>
</dbReference>
<dbReference type="Pfam" id="PF04715">
    <property type="entry name" value="Anth_synt_I_N"/>
    <property type="match status" value="1"/>
</dbReference>
<dbReference type="EC" id="2.6.1.85" evidence="4"/>
<feature type="domain" description="Glutamine amidotransferase" evidence="11">
    <location>
        <begin position="11"/>
        <end position="160"/>
    </location>
</feature>
<feature type="domain" description="Chorismate-utilising enzyme C-terminal" evidence="12">
    <location>
        <begin position="536"/>
        <end position="713"/>
    </location>
</feature>
<dbReference type="InterPro" id="IPR005801">
    <property type="entry name" value="ADC_synthase"/>
</dbReference>
<evidence type="ECO:0000256" key="4">
    <source>
        <dbReference type="ARBA" id="ARBA00013139"/>
    </source>
</evidence>
<feature type="domain" description="Chorismate-utilising enzyme C-terminal" evidence="12">
    <location>
        <begin position="751"/>
        <end position="874"/>
    </location>
</feature>
<dbReference type="InterPro" id="IPR015890">
    <property type="entry name" value="Chorismate_C"/>
</dbReference>
<comment type="catalytic activity">
    <reaction evidence="1">
        <text>chorismate + L-glutamine = 4-amino-4-deoxychorismate + L-glutamate</text>
        <dbReference type="Rhea" id="RHEA:11672"/>
        <dbReference type="ChEBI" id="CHEBI:29748"/>
        <dbReference type="ChEBI" id="CHEBI:29985"/>
        <dbReference type="ChEBI" id="CHEBI:58359"/>
        <dbReference type="ChEBI" id="CHEBI:58406"/>
        <dbReference type="EC" id="2.6.1.85"/>
    </reaction>
</comment>
<evidence type="ECO:0000313" key="14">
    <source>
        <dbReference type="EMBL" id="KAK0512634.1"/>
    </source>
</evidence>
<sequence length="884" mass="98724">MPHADPQRILFIDAYDSFTNNIVSLLEKRLQVKVTVIRIDDPIKDFASFIRPFAAIVAGPGPGDPRNPMDVGLFRELWKLDGDKLLPVLGICLGFQSLVQAFGGIIDRLPEPRHGIVRKVRFNNDSDFACSQEVETVQYHSLHASLKHRDENTNVDHWKSSAACPELQPLAWDYNSDNKPDATSEILSPSPQRVLMAVRHVSNPFFGIQFHAESICSSEDARRVIDDWWAAARAWTRYSWQMRDIRDTPRIISSAFVSDEKFWAAEKTRPSKPQRTHPNAESVLKAIDGNVDKRKPLSNDRKDPSTGEISSPHARTTQRTQKVHVDTKILDVEEWTIPSICGALHLTEGESVILDSEQHQRPEVGEYSILGIVLPESLRFEHTAGTSDIRRTSGGHGSNLDLAHYPGGIITYLKDFLKQYRPQSQNVKIPFWGGLVGYIGYEACLEMIGINNRPDSEPRNLLRGPNMSFVFVERSIVIDHFNQKMYIQSIKPNDHEWVNETTSRLRKPSKSPLSSVCLCPKTSSPDRPVQIDMPDETTYKSQVRACQDSIRAGDSYELCLTTQATIKAPIRHQPWALYRRLRNLNPSPFSAYVRLGNMTLLSSSPERFLRWSRPTTGTGFDSDKKISTCQFRPIKGTVKRQPDPNLPPLTLAQATALLSTPKERAENLMIVDLIRHDLHGVVGSGNVTVPKLMVVEEYATLFQLVSVIEGTLTIMDDDNDEDDELIEILNDVPNESDNTNLPTSPNLPSTTQPHPPTPTSPIDILASSLPPGSMTGAPKLRSCQLLRSLENRNRGTYSGVLGYLDIGGGGDFSVVIRSAVRWDKAREDGAGEGEDDEVSGEVEEEEGEEWTIGAGGAVTALSTEEGEWEEMVAKLKSTLRLFTE</sequence>
<dbReference type="PANTHER" id="PTHR11236:SF18">
    <property type="entry name" value="AMINODEOXYCHORISMATE SYNTHASE"/>
    <property type="match status" value="1"/>
</dbReference>
<evidence type="ECO:0000259" key="12">
    <source>
        <dbReference type="Pfam" id="PF00425"/>
    </source>
</evidence>
<dbReference type="EMBL" id="JAFEKC020000009">
    <property type="protein sequence ID" value="KAK0512634.1"/>
    <property type="molecule type" value="Genomic_DNA"/>
</dbReference>
<evidence type="ECO:0000256" key="1">
    <source>
        <dbReference type="ARBA" id="ARBA00001000"/>
    </source>
</evidence>
<dbReference type="InterPro" id="IPR019999">
    <property type="entry name" value="Anth_synth_I-like"/>
</dbReference>